<keyword evidence="2 4" id="KW-0863">Zinc-finger</keyword>
<evidence type="ECO:0000259" key="6">
    <source>
        <dbReference type="PROSITE" id="PS50016"/>
    </source>
</evidence>
<evidence type="ECO:0000256" key="4">
    <source>
        <dbReference type="PROSITE-ProRule" id="PRU00146"/>
    </source>
</evidence>
<dbReference type="GO" id="GO:0008270">
    <property type="term" value="F:zinc ion binding"/>
    <property type="evidence" value="ECO:0007669"/>
    <property type="project" value="UniProtKB-KW"/>
</dbReference>
<dbReference type="Pfam" id="PF00628">
    <property type="entry name" value="PHD"/>
    <property type="match status" value="1"/>
</dbReference>
<evidence type="ECO:0000313" key="7">
    <source>
        <dbReference type="EMBL" id="RCH90277.1"/>
    </source>
</evidence>
<evidence type="ECO:0000256" key="3">
    <source>
        <dbReference type="ARBA" id="ARBA00022833"/>
    </source>
</evidence>
<keyword evidence="1" id="KW-0479">Metal-binding</keyword>
<evidence type="ECO:0000256" key="2">
    <source>
        <dbReference type="ARBA" id="ARBA00022771"/>
    </source>
</evidence>
<dbReference type="SUPFAM" id="SSF57903">
    <property type="entry name" value="FYVE/PHD zinc finger"/>
    <property type="match status" value="1"/>
</dbReference>
<proteinExistence type="predicted"/>
<dbReference type="InterPro" id="IPR013088">
    <property type="entry name" value="Znf_NHR/GATA"/>
</dbReference>
<dbReference type="AlphaFoldDB" id="A0A367JK12"/>
<dbReference type="InterPro" id="IPR001965">
    <property type="entry name" value="Znf_PHD"/>
</dbReference>
<reference evidence="7 8" key="1">
    <citation type="journal article" date="2018" name="G3 (Bethesda)">
        <title>Phylogenetic and Phylogenomic Definition of Rhizopus Species.</title>
        <authorList>
            <person name="Gryganskyi A.P."/>
            <person name="Golan J."/>
            <person name="Dolatabadi S."/>
            <person name="Mondo S."/>
            <person name="Robb S."/>
            <person name="Idnurm A."/>
            <person name="Muszewska A."/>
            <person name="Steczkiewicz K."/>
            <person name="Masonjones S."/>
            <person name="Liao H.L."/>
            <person name="Gajdeczka M.T."/>
            <person name="Anike F."/>
            <person name="Vuek A."/>
            <person name="Anishchenko I.M."/>
            <person name="Voigt K."/>
            <person name="de Hoog G.S."/>
            <person name="Smith M.E."/>
            <person name="Heitman J."/>
            <person name="Vilgalys R."/>
            <person name="Stajich J.E."/>
        </authorList>
    </citation>
    <scope>NUCLEOTIDE SEQUENCE [LARGE SCALE GENOMIC DNA]</scope>
    <source>
        <strain evidence="7 8">LSU 92-RS-03</strain>
    </source>
</reference>
<evidence type="ECO:0000256" key="1">
    <source>
        <dbReference type="ARBA" id="ARBA00022723"/>
    </source>
</evidence>
<keyword evidence="3" id="KW-0862">Zinc</keyword>
<dbReference type="PROSITE" id="PS50016">
    <property type="entry name" value="ZF_PHD_2"/>
    <property type="match status" value="1"/>
</dbReference>
<gene>
    <name evidence="7" type="ORF">CU098_008089</name>
</gene>
<keyword evidence="8" id="KW-1185">Reference proteome</keyword>
<accession>A0A367JK12</accession>
<dbReference type="STRING" id="4846.A0A367JK12"/>
<evidence type="ECO:0000256" key="5">
    <source>
        <dbReference type="SAM" id="MobiDB-lite"/>
    </source>
</evidence>
<dbReference type="SMART" id="SM00249">
    <property type="entry name" value="PHD"/>
    <property type="match status" value="1"/>
</dbReference>
<dbReference type="InterPro" id="IPR013083">
    <property type="entry name" value="Znf_RING/FYVE/PHD"/>
</dbReference>
<dbReference type="EMBL" id="PJQM01003186">
    <property type="protein sequence ID" value="RCH90277.1"/>
    <property type="molecule type" value="Genomic_DNA"/>
</dbReference>
<dbReference type="InterPro" id="IPR011011">
    <property type="entry name" value="Znf_FYVE_PHD"/>
</dbReference>
<dbReference type="OrthoDB" id="5863171at2759"/>
<dbReference type="InterPro" id="IPR019787">
    <property type="entry name" value="Znf_PHD-finger"/>
</dbReference>
<dbReference type="GO" id="GO:0006355">
    <property type="term" value="P:regulation of DNA-templated transcription"/>
    <property type="evidence" value="ECO:0007669"/>
    <property type="project" value="InterPro"/>
</dbReference>
<sequence>MTLEPHKQDVPTVLSQSFSSINNIWDAILPLQLDQNTFAKPIGDSSPDMYHECHPAALPIGGPRMATHHLILGPTLNNLIKDDVFLAQPYFNTIDHDDNASLSSHSSSSQHSDKLTSPCLSPVTSPTNFLHHEPLFDGGIVEESKESYTLYDQDCFKLPNAITSESTDYQFDFTDTEDETMKQQVNTVQTDHPKKPRQKRRKKCKTAKKWATVEENMKKKKLLLCKPMMPRRQLIEPMSAHDTKTVFQYFTETSIDWCRYCGTTEGVNWRPGPWGKRTLCNKHGCDYKGYGLASRLPRLDLSAFSNEKLEDRLRPVVQYFCIVCQSPEQVEDNQLVLCQGGCSRAYHQKCHAPTIPVNPTSDGLRWYCSTVCKENLKRNKVDFVVVELPRKHMPMMHLLNLERKN</sequence>
<feature type="compositionally biased region" description="Low complexity" evidence="5">
    <location>
        <begin position="100"/>
        <end position="110"/>
    </location>
</feature>
<feature type="compositionally biased region" description="Basic residues" evidence="5">
    <location>
        <begin position="194"/>
        <end position="205"/>
    </location>
</feature>
<feature type="domain" description="PHD-type" evidence="6">
    <location>
        <begin position="318"/>
        <end position="374"/>
    </location>
</feature>
<dbReference type="Gene3D" id="3.30.50.10">
    <property type="entry name" value="Erythroid Transcription Factor GATA-1, subunit A"/>
    <property type="match status" value="1"/>
</dbReference>
<feature type="region of interest" description="Disordered" evidence="5">
    <location>
        <begin position="100"/>
        <end position="119"/>
    </location>
</feature>
<feature type="region of interest" description="Disordered" evidence="5">
    <location>
        <begin position="185"/>
        <end position="205"/>
    </location>
</feature>
<dbReference type="Proteomes" id="UP000253551">
    <property type="component" value="Unassembled WGS sequence"/>
</dbReference>
<dbReference type="Gene3D" id="3.30.40.10">
    <property type="entry name" value="Zinc/RING finger domain, C3HC4 (zinc finger)"/>
    <property type="match status" value="1"/>
</dbReference>
<evidence type="ECO:0000313" key="8">
    <source>
        <dbReference type="Proteomes" id="UP000253551"/>
    </source>
</evidence>
<protein>
    <recommendedName>
        <fullName evidence="6">PHD-type domain-containing protein</fullName>
    </recommendedName>
</protein>
<name>A0A367JK12_RHIST</name>
<comment type="caution">
    <text evidence="7">The sequence shown here is derived from an EMBL/GenBank/DDBJ whole genome shotgun (WGS) entry which is preliminary data.</text>
</comment>
<organism evidence="7 8">
    <name type="scientific">Rhizopus stolonifer</name>
    <name type="common">Rhizopus nigricans</name>
    <dbReference type="NCBI Taxonomy" id="4846"/>
    <lineage>
        <taxon>Eukaryota</taxon>
        <taxon>Fungi</taxon>
        <taxon>Fungi incertae sedis</taxon>
        <taxon>Mucoromycota</taxon>
        <taxon>Mucoromycotina</taxon>
        <taxon>Mucoromycetes</taxon>
        <taxon>Mucorales</taxon>
        <taxon>Mucorineae</taxon>
        <taxon>Rhizopodaceae</taxon>
        <taxon>Rhizopus</taxon>
    </lineage>
</organism>